<dbReference type="Proteomes" id="UP000763557">
    <property type="component" value="Unassembled WGS sequence"/>
</dbReference>
<dbReference type="InterPro" id="IPR001387">
    <property type="entry name" value="Cro/C1-type_HTH"/>
</dbReference>
<dbReference type="EMBL" id="JAAATY010000007">
    <property type="protein sequence ID" value="NRN65765.1"/>
    <property type="molecule type" value="Genomic_DNA"/>
</dbReference>
<protein>
    <submittedName>
        <fullName evidence="2">XRE family transcriptional regulator</fullName>
    </submittedName>
</protein>
<accession>A0ABX2F439</accession>
<dbReference type="Pfam" id="PF19054">
    <property type="entry name" value="DUF5753"/>
    <property type="match status" value="1"/>
</dbReference>
<dbReference type="PROSITE" id="PS50943">
    <property type="entry name" value="HTH_CROC1"/>
    <property type="match status" value="1"/>
</dbReference>
<evidence type="ECO:0000259" key="1">
    <source>
        <dbReference type="PROSITE" id="PS50943"/>
    </source>
</evidence>
<sequence length="273" mass="31605">MPGVTRDLNFHGRKLLRLLRKLREEAGLTQGDAGEKARIEFRKLSRLELKQLPTYHELVILLDVYGVPSCDFEPYVQLWEMARTPAWWAPYKLNDVRYIRMESEADSKSEFQLGYIPTLLQTERYAQMTFEDHVRLYGKKRIQQLVEVRMRQQDRLSGKQPLVLSALVHEPVLWHGVDREQVLRLIDMAEMPNVTLRVVPQHKRQLHPGLVGSSAILTFSDCDEPDVAFVETMLGIDESSDNIKVSTVKRALGRIESRALDPRETVNLLKQMT</sequence>
<comment type="caution">
    <text evidence="2">The sequence shown here is derived from an EMBL/GenBank/DDBJ whole genome shotgun (WGS) entry which is preliminary data.</text>
</comment>
<feature type="domain" description="HTH cro/C1-type" evidence="1">
    <location>
        <begin position="19"/>
        <end position="72"/>
    </location>
</feature>
<evidence type="ECO:0000313" key="2">
    <source>
        <dbReference type="EMBL" id="NRN65765.1"/>
    </source>
</evidence>
<dbReference type="SMART" id="SM00530">
    <property type="entry name" value="HTH_XRE"/>
    <property type="match status" value="1"/>
</dbReference>
<dbReference type="CDD" id="cd00093">
    <property type="entry name" value="HTH_XRE"/>
    <property type="match status" value="1"/>
</dbReference>
<dbReference type="InterPro" id="IPR043917">
    <property type="entry name" value="DUF5753"/>
</dbReference>
<reference evidence="2 3" key="1">
    <citation type="submission" date="2020-01" db="EMBL/GenBank/DDBJ databases">
        <title>Kibdelosporangium persica a novel Actinomycetes from a hot desert in Iran.</title>
        <authorList>
            <person name="Safaei N."/>
            <person name="Zaburannyi N."/>
            <person name="Mueller R."/>
            <person name="Wink J."/>
        </authorList>
    </citation>
    <scope>NUCLEOTIDE SEQUENCE [LARGE SCALE GENOMIC DNA]</scope>
    <source>
        <strain evidence="2 3">4NS15</strain>
    </source>
</reference>
<dbReference type="InterPro" id="IPR010982">
    <property type="entry name" value="Lambda_DNA-bd_dom_sf"/>
</dbReference>
<evidence type="ECO:0000313" key="3">
    <source>
        <dbReference type="Proteomes" id="UP000763557"/>
    </source>
</evidence>
<dbReference type="SUPFAM" id="SSF47413">
    <property type="entry name" value="lambda repressor-like DNA-binding domains"/>
    <property type="match status" value="1"/>
</dbReference>
<gene>
    <name evidence="2" type="ORF">GC106_29800</name>
</gene>
<keyword evidence="3" id="KW-1185">Reference proteome</keyword>
<organism evidence="2 3">
    <name type="scientific">Kibdelosporangium persicum</name>
    <dbReference type="NCBI Taxonomy" id="2698649"/>
    <lineage>
        <taxon>Bacteria</taxon>
        <taxon>Bacillati</taxon>
        <taxon>Actinomycetota</taxon>
        <taxon>Actinomycetes</taxon>
        <taxon>Pseudonocardiales</taxon>
        <taxon>Pseudonocardiaceae</taxon>
        <taxon>Kibdelosporangium</taxon>
    </lineage>
</organism>
<proteinExistence type="predicted"/>
<name>A0ABX2F439_9PSEU</name>
<dbReference type="Gene3D" id="1.10.260.40">
    <property type="entry name" value="lambda repressor-like DNA-binding domains"/>
    <property type="match status" value="1"/>
</dbReference>
<dbReference type="Pfam" id="PF13560">
    <property type="entry name" value="HTH_31"/>
    <property type="match status" value="1"/>
</dbReference>
<dbReference type="RefSeq" id="WP_173130392.1">
    <property type="nucleotide sequence ID" value="NZ_CBCSGW010000026.1"/>
</dbReference>